<dbReference type="RefSeq" id="WP_192149129.1">
    <property type="nucleotide sequence ID" value="NZ_JACYXI010000010.1"/>
</dbReference>
<dbReference type="EMBL" id="JACYXI010000010">
    <property type="protein sequence ID" value="MBD8893009.1"/>
    <property type="molecule type" value="Genomic_DNA"/>
</dbReference>
<evidence type="ECO:0000313" key="6">
    <source>
        <dbReference type="Proteomes" id="UP000632063"/>
    </source>
</evidence>
<dbReference type="PANTHER" id="PTHR43792:SF8">
    <property type="entry name" value="[RIBOSOMAL PROTEIN US5]-ALANINE N-ACETYLTRANSFERASE"/>
    <property type="match status" value="1"/>
</dbReference>
<dbReference type="PANTHER" id="PTHR43792">
    <property type="entry name" value="GNAT FAMILY, PUTATIVE (AFU_ORTHOLOGUE AFUA_3G00765)-RELATED-RELATED"/>
    <property type="match status" value="1"/>
</dbReference>
<dbReference type="Gene3D" id="3.40.630.30">
    <property type="match status" value="1"/>
</dbReference>
<reference evidence="5 6" key="2">
    <citation type="journal article" date="2021" name="Int. J. Syst. Evol. Microbiol.">
        <title>Roseibium litorale sp. nov., isolated from a tidal flat sediment and proposal for the reclassification of Labrenzia polysiphoniae as Roseibium polysiphoniae comb. nov.</title>
        <authorList>
            <person name="Liu Y."/>
            <person name="Pei T."/>
            <person name="Du J."/>
            <person name="Chao M."/>
            <person name="Deng M.R."/>
            <person name="Zhu H."/>
        </authorList>
    </citation>
    <scope>NUCLEOTIDE SEQUENCE [LARGE SCALE GENOMIC DNA]</scope>
    <source>
        <strain evidence="5 6">4C16A</strain>
    </source>
</reference>
<keyword evidence="6" id="KW-1185">Reference proteome</keyword>
<evidence type="ECO:0000256" key="3">
    <source>
        <dbReference type="ARBA" id="ARBA00038502"/>
    </source>
</evidence>
<dbReference type="Proteomes" id="UP000632063">
    <property type="component" value="Unassembled WGS sequence"/>
</dbReference>
<accession>A0ABR9CQS1</accession>
<dbReference type="PROSITE" id="PS51186">
    <property type="entry name" value="GNAT"/>
    <property type="match status" value="1"/>
</dbReference>
<comment type="similarity">
    <text evidence="3">Belongs to the acetyltransferase family. RimJ subfamily.</text>
</comment>
<reference evidence="6" key="1">
    <citation type="submission" date="2020-09" db="EMBL/GenBank/DDBJ databases">
        <title>The genome sequence of strain Labrenzia suaedae 4C16A.</title>
        <authorList>
            <person name="Liu Y."/>
        </authorList>
    </citation>
    <scope>NUCLEOTIDE SEQUENCE [LARGE SCALE GENOMIC DNA]</scope>
    <source>
        <strain evidence="6">4C16A</strain>
    </source>
</reference>
<protein>
    <submittedName>
        <fullName evidence="5">GNAT family N-acetyltransferase</fullName>
    </submittedName>
</protein>
<dbReference type="SUPFAM" id="SSF55729">
    <property type="entry name" value="Acyl-CoA N-acyltransferases (Nat)"/>
    <property type="match status" value="1"/>
</dbReference>
<gene>
    <name evidence="5" type="ORF">IG616_15815</name>
</gene>
<organism evidence="5 6">
    <name type="scientific">Roseibium litorale</name>
    <dbReference type="NCBI Taxonomy" id="2803841"/>
    <lineage>
        <taxon>Bacteria</taxon>
        <taxon>Pseudomonadati</taxon>
        <taxon>Pseudomonadota</taxon>
        <taxon>Alphaproteobacteria</taxon>
        <taxon>Hyphomicrobiales</taxon>
        <taxon>Stappiaceae</taxon>
        <taxon>Roseibium</taxon>
    </lineage>
</organism>
<sequence length="212" mass="24047">MSFLRPALSLEVAIRIEGPAHYLRPPIMSDFSEWAALRESSRAFLTPWEPLWPEDDLTRAAFRRRLRRYAQERKDGRSQSFLLFSAQTDEILGGLTVSNIRRGVAQMATIGYWMGARHAGKGHMSRAVSMVLPYCFRELRLHRVEAACLPTNAASIRLLENAGFNREGYARNYLLINGAWQDHILFACLAEDRALATSSTGFRPGSNLKEFL</sequence>
<dbReference type="InterPro" id="IPR051531">
    <property type="entry name" value="N-acetyltransferase"/>
</dbReference>
<feature type="domain" description="N-acetyltransferase" evidence="4">
    <location>
        <begin position="21"/>
        <end position="191"/>
    </location>
</feature>
<keyword evidence="1" id="KW-0808">Transferase</keyword>
<evidence type="ECO:0000256" key="1">
    <source>
        <dbReference type="ARBA" id="ARBA00022679"/>
    </source>
</evidence>
<name>A0ABR9CQS1_9HYPH</name>
<dbReference type="InterPro" id="IPR016181">
    <property type="entry name" value="Acyl_CoA_acyltransferase"/>
</dbReference>
<proteinExistence type="inferred from homology"/>
<comment type="caution">
    <text evidence="5">The sequence shown here is derived from an EMBL/GenBank/DDBJ whole genome shotgun (WGS) entry which is preliminary data.</text>
</comment>
<dbReference type="Pfam" id="PF13302">
    <property type="entry name" value="Acetyltransf_3"/>
    <property type="match status" value="1"/>
</dbReference>
<evidence type="ECO:0000259" key="4">
    <source>
        <dbReference type="PROSITE" id="PS51186"/>
    </source>
</evidence>
<keyword evidence="2" id="KW-0012">Acyltransferase</keyword>
<evidence type="ECO:0000313" key="5">
    <source>
        <dbReference type="EMBL" id="MBD8893009.1"/>
    </source>
</evidence>
<evidence type="ECO:0000256" key="2">
    <source>
        <dbReference type="ARBA" id="ARBA00023315"/>
    </source>
</evidence>
<dbReference type="InterPro" id="IPR000182">
    <property type="entry name" value="GNAT_dom"/>
</dbReference>